<evidence type="ECO:0000256" key="1">
    <source>
        <dbReference type="SAM" id="Phobius"/>
    </source>
</evidence>
<organism evidence="2 3">
    <name type="scientific">Aestuariispira insulae</name>
    <dbReference type="NCBI Taxonomy" id="1461337"/>
    <lineage>
        <taxon>Bacteria</taxon>
        <taxon>Pseudomonadati</taxon>
        <taxon>Pseudomonadota</taxon>
        <taxon>Alphaproteobacteria</taxon>
        <taxon>Rhodospirillales</taxon>
        <taxon>Kiloniellaceae</taxon>
        <taxon>Aestuariispira</taxon>
    </lineage>
</organism>
<protein>
    <submittedName>
        <fullName evidence="2">Uncharacterized protein</fullName>
    </submittedName>
</protein>
<keyword evidence="1" id="KW-0812">Transmembrane</keyword>
<name>A0A3D9HDX0_9PROT</name>
<keyword evidence="1" id="KW-0472">Membrane</keyword>
<feature type="transmembrane region" description="Helical" evidence="1">
    <location>
        <begin position="6"/>
        <end position="24"/>
    </location>
</feature>
<proteinExistence type="predicted"/>
<accession>A0A3D9HDX0</accession>
<dbReference type="RefSeq" id="WP_115937825.1">
    <property type="nucleotide sequence ID" value="NZ_QRDW01000009.1"/>
</dbReference>
<evidence type="ECO:0000313" key="3">
    <source>
        <dbReference type="Proteomes" id="UP000256845"/>
    </source>
</evidence>
<dbReference type="EMBL" id="QRDW01000009">
    <property type="protein sequence ID" value="RED47667.1"/>
    <property type="molecule type" value="Genomic_DNA"/>
</dbReference>
<reference evidence="2 3" key="1">
    <citation type="submission" date="2018-07" db="EMBL/GenBank/DDBJ databases">
        <title>Genomic Encyclopedia of Type Strains, Phase III (KMG-III): the genomes of soil and plant-associated and newly described type strains.</title>
        <authorList>
            <person name="Whitman W."/>
        </authorList>
    </citation>
    <scope>NUCLEOTIDE SEQUENCE [LARGE SCALE GENOMIC DNA]</scope>
    <source>
        <strain evidence="2 3">CECT 8488</strain>
    </source>
</reference>
<keyword evidence="3" id="KW-1185">Reference proteome</keyword>
<comment type="caution">
    <text evidence="2">The sequence shown here is derived from an EMBL/GenBank/DDBJ whole genome shotgun (WGS) entry which is preliminary data.</text>
</comment>
<keyword evidence="1" id="KW-1133">Transmembrane helix</keyword>
<gene>
    <name evidence="2" type="ORF">DFP90_10931</name>
</gene>
<dbReference type="AlphaFoldDB" id="A0A3D9HDX0"/>
<evidence type="ECO:0000313" key="2">
    <source>
        <dbReference type="EMBL" id="RED47667.1"/>
    </source>
</evidence>
<sequence length="186" mass="20633">MNFGEFLSSDLIIGALLLIMFLVMMRRLRKNPQLVKLEWDLAYDYVSEPRESDNGDFVATFTGDLPPHGEDVHLIRLAFLNKGRNKVSEGDFNGPVTITFAEGTDVISASYNDAVKTAPLENHKIQIDGNRLTIDPFSIESDGVLVFNLVAKGSSAAEPESLAGSLKEQEIIRRLGLKFRYVSKGK</sequence>
<dbReference type="Proteomes" id="UP000256845">
    <property type="component" value="Unassembled WGS sequence"/>
</dbReference>